<dbReference type="AlphaFoldDB" id="A0A840YJM4"/>
<evidence type="ECO:0000313" key="8">
    <source>
        <dbReference type="Proteomes" id="UP000527143"/>
    </source>
</evidence>
<sequence length="129" mass="13655">MKKTLLSAVLAATVTMGGMAATPAAAQRYDGYGYQDRGYRDGYRGYRGDRGHREDRGYRNYRGYRGDRGYRRCSSGTTGTILGAVAGGLLGGEIGRGNSYRGRSTTGTIIGAGAGALLGREVDGGNCRR</sequence>
<comment type="caution">
    <text evidence="7">The sequence shown here is derived from an EMBL/GenBank/DDBJ whole genome shotgun (WGS) entry which is preliminary data.</text>
</comment>
<evidence type="ECO:0000256" key="3">
    <source>
        <dbReference type="ARBA" id="ARBA00015281"/>
    </source>
</evidence>
<proteinExistence type="inferred from homology"/>
<comment type="similarity">
    <text evidence="2">Belongs to the rickettsiale 17 kDa surface antigen family.</text>
</comment>
<dbReference type="GO" id="GO:0009279">
    <property type="term" value="C:cell outer membrane"/>
    <property type="evidence" value="ECO:0007669"/>
    <property type="project" value="UniProtKB-SubCell"/>
</dbReference>
<evidence type="ECO:0000256" key="4">
    <source>
        <dbReference type="ARBA" id="ARBA00023288"/>
    </source>
</evidence>
<feature type="chain" id="PRO_5032295443" description="17 kDa surface antigen" evidence="5">
    <location>
        <begin position="21"/>
        <end position="129"/>
    </location>
</feature>
<dbReference type="InterPro" id="IPR008816">
    <property type="entry name" value="Gly_zipper_2TM_dom"/>
</dbReference>
<feature type="domain" description="Glycine zipper 2TM" evidence="6">
    <location>
        <begin position="79"/>
        <end position="122"/>
    </location>
</feature>
<organism evidence="7 8">
    <name type="scientific">Sphingomonas xinjiangensis</name>
    <dbReference type="NCBI Taxonomy" id="643568"/>
    <lineage>
        <taxon>Bacteria</taxon>
        <taxon>Pseudomonadati</taxon>
        <taxon>Pseudomonadota</taxon>
        <taxon>Alphaproteobacteria</taxon>
        <taxon>Sphingomonadales</taxon>
        <taxon>Sphingomonadaceae</taxon>
        <taxon>Sphingomonas</taxon>
    </lineage>
</organism>
<name>A0A840YJM4_9SPHN</name>
<gene>
    <name evidence="7" type="ORF">FHT02_000322</name>
</gene>
<evidence type="ECO:0000313" key="7">
    <source>
        <dbReference type="EMBL" id="MBB5709116.1"/>
    </source>
</evidence>
<keyword evidence="5" id="KW-0732">Signal</keyword>
<evidence type="ECO:0000256" key="5">
    <source>
        <dbReference type="SAM" id="SignalP"/>
    </source>
</evidence>
<feature type="signal peptide" evidence="5">
    <location>
        <begin position="1"/>
        <end position="20"/>
    </location>
</feature>
<keyword evidence="8" id="KW-1185">Reference proteome</keyword>
<reference evidence="7 8" key="1">
    <citation type="submission" date="2020-08" db="EMBL/GenBank/DDBJ databases">
        <title>Genomic Encyclopedia of Type Strains, Phase IV (KMG-IV): sequencing the most valuable type-strain genomes for metagenomic binning, comparative biology and taxonomic classification.</title>
        <authorList>
            <person name="Goeker M."/>
        </authorList>
    </citation>
    <scope>NUCLEOTIDE SEQUENCE [LARGE SCALE GENOMIC DNA]</scope>
    <source>
        <strain evidence="7 8">DSM 26736</strain>
    </source>
</reference>
<evidence type="ECO:0000256" key="2">
    <source>
        <dbReference type="ARBA" id="ARBA00008681"/>
    </source>
</evidence>
<dbReference type="RefSeq" id="WP_184083553.1">
    <property type="nucleotide sequence ID" value="NZ_JACIJF010000001.1"/>
</dbReference>
<dbReference type="EMBL" id="JACIJF010000001">
    <property type="protein sequence ID" value="MBB5709116.1"/>
    <property type="molecule type" value="Genomic_DNA"/>
</dbReference>
<protein>
    <recommendedName>
        <fullName evidence="3">17 kDa surface antigen</fullName>
    </recommendedName>
</protein>
<keyword evidence="4" id="KW-0449">Lipoprotein</keyword>
<accession>A0A840YJM4</accession>
<evidence type="ECO:0000256" key="1">
    <source>
        <dbReference type="ARBA" id="ARBA00004459"/>
    </source>
</evidence>
<dbReference type="Pfam" id="PF05433">
    <property type="entry name" value="Rick_17kDa_Anti"/>
    <property type="match status" value="1"/>
</dbReference>
<dbReference type="Proteomes" id="UP000527143">
    <property type="component" value="Unassembled WGS sequence"/>
</dbReference>
<evidence type="ECO:0000259" key="6">
    <source>
        <dbReference type="Pfam" id="PF05433"/>
    </source>
</evidence>
<comment type="subcellular location">
    <subcellularLocation>
        <location evidence="1">Cell outer membrane</location>
        <topology evidence="1">Lipid-anchor</topology>
    </subcellularLocation>
</comment>